<protein>
    <recommendedName>
        <fullName evidence="3">Helix-turn-helix domain-containing protein</fullName>
    </recommendedName>
</protein>
<dbReference type="Proteomes" id="UP001597474">
    <property type="component" value="Unassembled WGS sequence"/>
</dbReference>
<evidence type="ECO:0000313" key="1">
    <source>
        <dbReference type="EMBL" id="MFD2739961.1"/>
    </source>
</evidence>
<proteinExistence type="predicted"/>
<sequence>MTQSKFYSSDSQVFWTCKALLNGRTISHKTEIREVRGWRLGAIVHRLRHDYGWPIHTEYRGPQNVAHYSLKAGIDRAALRFPRSASALGKREGAQ</sequence>
<keyword evidence="2" id="KW-1185">Reference proteome</keyword>
<dbReference type="RefSeq" id="WP_386374065.1">
    <property type="nucleotide sequence ID" value="NZ_JBHUMP010000007.1"/>
</dbReference>
<organism evidence="1 2">
    <name type="scientific">Sulfitobacter aestuarii</name>
    <dbReference type="NCBI Taxonomy" id="2161676"/>
    <lineage>
        <taxon>Bacteria</taxon>
        <taxon>Pseudomonadati</taxon>
        <taxon>Pseudomonadota</taxon>
        <taxon>Alphaproteobacteria</taxon>
        <taxon>Rhodobacterales</taxon>
        <taxon>Roseobacteraceae</taxon>
        <taxon>Sulfitobacter</taxon>
    </lineage>
</organism>
<evidence type="ECO:0008006" key="3">
    <source>
        <dbReference type="Google" id="ProtNLM"/>
    </source>
</evidence>
<gene>
    <name evidence="1" type="ORF">ACFSUD_10305</name>
</gene>
<dbReference type="EMBL" id="JBHUMP010000007">
    <property type="protein sequence ID" value="MFD2739961.1"/>
    <property type="molecule type" value="Genomic_DNA"/>
</dbReference>
<name>A0ABW5U424_9RHOB</name>
<accession>A0ABW5U424</accession>
<comment type="caution">
    <text evidence="1">The sequence shown here is derived from an EMBL/GenBank/DDBJ whole genome shotgun (WGS) entry which is preliminary data.</text>
</comment>
<evidence type="ECO:0000313" key="2">
    <source>
        <dbReference type="Proteomes" id="UP001597474"/>
    </source>
</evidence>
<reference evidence="2" key="1">
    <citation type="journal article" date="2019" name="Int. J. Syst. Evol. Microbiol.">
        <title>The Global Catalogue of Microorganisms (GCM) 10K type strain sequencing project: providing services to taxonomists for standard genome sequencing and annotation.</title>
        <authorList>
            <consortium name="The Broad Institute Genomics Platform"/>
            <consortium name="The Broad Institute Genome Sequencing Center for Infectious Disease"/>
            <person name="Wu L."/>
            <person name="Ma J."/>
        </authorList>
    </citation>
    <scope>NUCLEOTIDE SEQUENCE [LARGE SCALE GENOMIC DNA]</scope>
    <source>
        <strain evidence="2">TISTR 2562</strain>
    </source>
</reference>